<evidence type="ECO:0008006" key="3">
    <source>
        <dbReference type="Google" id="ProtNLM"/>
    </source>
</evidence>
<dbReference type="RefSeq" id="WP_275119158.1">
    <property type="nucleotide sequence ID" value="NZ_JAOTPO010000009.1"/>
</dbReference>
<comment type="caution">
    <text evidence="1">The sequence shown here is derived from an EMBL/GenBank/DDBJ whole genome shotgun (WGS) entry which is preliminary data.</text>
</comment>
<dbReference type="EMBL" id="JAOTPO010000009">
    <property type="protein sequence ID" value="MDE5414544.1"/>
    <property type="molecule type" value="Genomic_DNA"/>
</dbReference>
<proteinExistence type="predicted"/>
<organism evidence="1 2">
    <name type="scientific">Alkalihalobacterium chitinilyticum</name>
    <dbReference type="NCBI Taxonomy" id="2980103"/>
    <lineage>
        <taxon>Bacteria</taxon>
        <taxon>Bacillati</taxon>
        <taxon>Bacillota</taxon>
        <taxon>Bacilli</taxon>
        <taxon>Bacillales</taxon>
        <taxon>Bacillaceae</taxon>
        <taxon>Alkalihalobacterium</taxon>
    </lineage>
</organism>
<evidence type="ECO:0000313" key="2">
    <source>
        <dbReference type="Proteomes" id="UP001148125"/>
    </source>
</evidence>
<protein>
    <recommendedName>
        <fullName evidence="3">Histone deacetylase</fullName>
    </recommendedName>
</protein>
<evidence type="ECO:0000313" key="1">
    <source>
        <dbReference type="EMBL" id="MDE5414544.1"/>
    </source>
</evidence>
<gene>
    <name evidence="1" type="ORF">N7Z68_14285</name>
</gene>
<reference evidence="1" key="1">
    <citation type="submission" date="2024-05" db="EMBL/GenBank/DDBJ databases">
        <title>Alkalihalobacillus sp. strain MEB203 novel alkaliphilic bacterium from Lonar Lake, India.</title>
        <authorList>
            <person name="Joshi A."/>
            <person name="Thite S."/>
            <person name="Mengade P."/>
        </authorList>
    </citation>
    <scope>NUCLEOTIDE SEQUENCE</scope>
    <source>
        <strain evidence="1">MEB 203</strain>
    </source>
</reference>
<dbReference type="Gene3D" id="3.10.490.10">
    <property type="entry name" value="Gamma-glutamyl cyclotransferase-like"/>
    <property type="match status" value="1"/>
</dbReference>
<accession>A0ABT5VGF5</accession>
<dbReference type="Proteomes" id="UP001148125">
    <property type="component" value="Unassembled WGS sequence"/>
</dbReference>
<sequence>MTQEKEKYVWYASYGSNLSNDRFLCYIRGGKPEGSDKEEVGCKDQSLPLKQRSHIMNYPLYFAKNSDRWQNQGVAFIGLIKDENHKTYSRKYLITEDQFFDVVKQENNGIDLQINLTEVKKSEYKTLRDSWYGTILYIGEEDGYPIFTFTADWDLDVPFNKPSEPYLSMIIEGLKRNVKLSSSEIVEYLISKPGVNGNYEKSEIERLIR</sequence>
<keyword evidence="2" id="KW-1185">Reference proteome</keyword>
<name>A0ABT5VGF5_9BACI</name>